<name>A0ABV5FIP7_9FLAO</name>
<comment type="caution">
    <text evidence="2">The sequence shown here is derived from an EMBL/GenBank/DDBJ whole genome shotgun (WGS) entry which is preliminary data.</text>
</comment>
<feature type="region of interest" description="Disordered" evidence="1">
    <location>
        <begin position="1"/>
        <end position="21"/>
    </location>
</feature>
<dbReference type="RefSeq" id="WP_290267240.1">
    <property type="nucleotide sequence ID" value="NZ_JAUFQQ010000005.1"/>
</dbReference>
<sequence length="54" mass="5671">MRFSSIGTRSPGGGGGGLRGDGGVVLARPQIGPNKTSTAIKNFCRLLFIINFNY</sequence>
<evidence type="ECO:0000313" key="3">
    <source>
        <dbReference type="Proteomes" id="UP001589589"/>
    </source>
</evidence>
<dbReference type="EMBL" id="JBHMEX010000014">
    <property type="protein sequence ID" value="MFB9063403.1"/>
    <property type="molecule type" value="Genomic_DNA"/>
</dbReference>
<dbReference type="Proteomes" id="UP001589589">
    <property type="component" value="Unassembled WGS sequence"/>
</dbReference>
<gene>
    <name evidence="2" type="ORF">ACFFUQ_05155</name>
</gene>
<proteinExistence type="predicted"/>
<evidence type="ECO:0000256" key="1">
    <source>
        <dbReference type="SAM" id="MobiDB-lite"/>
    </source>
</evidence>
<protein>
    <submittedName>
        <fullName evidence="2">Uncharacterized protein</fullName>
    </submittedName>
</protein>
<keyword evidence="3" id="KW-1185">Reference proteome</keyword>
<evidence type="ECO:0000313" key="2">
    <source>
        <dbReference type="EMBL" id="MFB9063403.1"/>
    </source>
</evidence>
<accession>A0ABV5FIP7</accession>
<feature type="compositionally biased region" description="Gly residues" evidence="1">
    <location>
        <begin position="10"/>
        <end position="21"/>
    </location>
</feature>
<organism evidence="2 3">
    <name type="scientific">Flavobacterium branchiarum</name>
    <dbReference type="NCBI Taxonomy" id="1114870"/>
    <lineage>
        <taxon>Bacteria</taxon>
        <taxon>Pseudomonadati</taxon>
        <taxon>Bacteroidota</taxon>
        <taxon>Flavobacteriia</taxon>
        <taxon>Flavobacteriales</taxon>
        <taxon>Flavobacteriaceae</taxon>
        <taxon>Flavobacterium</taxon>
    </lineage>
</organism>
<reference evidence="2 3" key="1">
    <citation type="submission" date="2024-09" db="EMBL/GenBank/DDBJ databases">
        <authorList>
            <person name="Sun Q."/>
            <person name="Mori K."/>
        </authorList>
    </citation>
    <scope>NUCLEOTIDE SEQUENCE [LARGE SCALE GENOMIC DNA]</scope>
    <source>
        <strain evidence="2 3">CECT 7908</strain>
    </source>
</reference>